<accession>A0A7X1B7E7</accession>
<dbReference type="RefSeq" id="WP_185659652.1">
    <property type="nucleotide sequence ID" value="NZ_CAWPOO010000007.1"/>
</dbReference>
<gene>
    <name evidence="1" type="ORF">H5P27_06860</name>
</gene>
<name>A0A7X1B7E7_9BACT</name>
<dbReference type="AlphaFoldDB" id="A0A7X1B7E7"/>
<reference evidence="1 2" key="1">
    <citation type="submission" date="2020-07" db="EMBL/GenBank/DDBJ databases">
        <authorList>
            <person name="Feng X."/>
        </authorList>
    </citation>
    <scope>NUCLEOTIDE SEQUENCE [LARGE SCALE GENOMIC DNA]</scope>
    <source>
        <strain evidence="1 2">JCM23202</strain>
    </source>
</reference>
<evidence type="ECO:0000313" key="2">
    <source>
        <dbReference type="Proteomes" id="UP000526501"/>
    </source>
</evidence>
<protein>
    <submittedName>
        <fullName evidence="1">Uncharacterized protein</fullName>
    </submittedName>
</protein>
<organism evidence="1 2">
    <name type="scientific">Pelagicoccus albus</name>
    <dbReference type="NCBI Taxonomy" id="415222"/>
    <lineage>
        <taxon>Bacteria</taxon>
        <taxon>Pseudomonadati</taxon>
        <taxon>Verrucomicrobiota</taxon>
        <taxon>Opitutia</taxon>
        <taxon>Puniceicoccales</taxon>
        <taxon>Pelagicoccaceae</taxon>
        <taxon>Pelagicoccus</taxon>
    </lineage>
</organism>
<dbReference type="EMBL" id="JACHVC010000007">
    <property type="protein sequence ID" value="MBC2605758.1"/>
    <property type="molecule type" value="Genomic_DNA"/>
</dbReference>
<dbReference type="Proteomes" id="UP000526501">
    <property type="component" value="Unassembled WGS sequence"/>
</dbReference>
<evidence type="ECO:0000313" key="1">
    <source>
        <dbReference type="EMBL" id="MBC2605758.1"/>
    </source>
</evidence>
<comment type="caution">
    <text evidence="1">The sequence shown here is derived from an EMBL/GenBank/DDBJ whole genome shotgun (WGS) entry which is preliminary data.</text>
</comment>
<sequence>MEKGRYEPNDEGYINDHVREAAKSIGKAIHIYCDGHYAHSNARDIPSSHPLVEIMELLKELDEEGAEKANRVHDPKLFKIFKPTKKAKTRWNI</sequence>
<keyword evidence="2" id="KW-1185">Reference proteome</keyword>
<proteinExistence type="predicted"/>